<dbReference type="GO" id="GO:0005634">
    <property type="term" value="C:nucleus"/>
    <property type="evidence" value="ECO:0007669"/>
    <property type="project" value="UniProtKB-SubCell"/>
</dbReference>
<dbReference type="Pfam" id="PF11951">
    <property type="entry name" value="Fungal_trans_2"/>
    <property type="match status" value="1"/>
</dbReference>
<proteinExistence type="predicted"/>
<feature type="compositionally biased region" description="Low complexity" evidence="3">
    <location>
        <begin position="87"/>
        <end position="96"/>
    </location>
</feature>
<reference evidence="4" key="1">
    <citation type="submission" date="2021-05" db="EMBL/GenBank/DDBJ databases">
        <authorList>
            <person name="Stam R."/>
        </authorList>
    </citation>
    <scope>NUCLEOTIDE SEQUENCE</scope>
    <source>
        <strain evidence="4">CS162</strain>
    </source>
</reference>
<protein>
    <recommendedName>
        <fullName evidence="6">Zn(2)-C6 fungal-type domain-containing protein</fullName>
    </recommendedName>
</protein>
<dbReference type="PANTHER" id="PTHR37534">
    <property type="entry name" value="TRANSCRIPTIONAL ACTIVATOR PROTEIN UGA3"/>
    <property type="match status" value="1"/>
</dbReference>
<dbReference type="RefSeq" id="XP_043165670.1">
    <property type="nucleotide sequence ID" value="XM_043309735.1"/>
</dbReference>
<feature type="compositionally biased region" description="Acidic residues" evidence="3">
    <location>
        <begin position="99"/>
        <end position="116"/>
    </location>
</feature>
<name>A0A8J2MX13_9PLEO</name>
<dbReference type="PANTHER" id="PTHR37534:SF25">
    <property type="entry name" value="ZN(II)2CYS6 TRANSCRIPTION FACTOR (EUROFUNG)"/>
    <property type="match status" value="1"/>
</dbReference>
<sequence>MLLSNCFLSGFSWLQRHATVGVLNSALGTAGKWILEVAATKSADLHKPYMSSAPRDETRPVCKACGKKNRPCQWEEPHTKFKDYRPDAPSSSRSAAGGTDDEIETKEDTMEVDGVDGVDSIGTSDEAVRANSFSEERFSRNTSPRRRKNSRADGASEGLSTSVSSPLAQLSPRSPYFVPRSKSTTGGVSVASLLQSPDPDGMSEGSLPMHTSQAMQQANAHSYDHRGIPEGTRNYSPQPISLTHEEALLVHHYTEHLGRWLDCTDATRQFTLGVPEKVKQCPVLCHAVMSFAARHCRKDATAEMAYQRCIALLIERLNEQAASHDETLLCAIVILRFYEQLNVPSGTGSDDEQHLAGCSAIIRSSQGNHYVDPSAPTLREAAFWVYVRQCLYNATINQQPPDIDFSLQLHPTPSSLRDAHPLARLRLETAWANQMTWNLACVVNFCFDGKEPQNEKAYKMRRWKELWELVQTWMRDRPDGFNAIFEGPAGDQGSFPEILFTADWHTVSFGFYHFACIMLLRYKPGPKFAIRNVGSLSETDHQILSHARAICGACNSSPETVPLAITVCHTIFIWGPLVCDSREKDQVVQLLNNFEKNHVWPTTWIINALKTEWGVPNPSTSPA</sequence>
<evidence type="ECO:0000256" key="1">
    <source>
        <dbReference type="ARBA" id="ARBA00004123"/>
    </source>
</evidence>
<dbReference type="AlphaFoldDB" id="A0A8J2MX13"/>
<accession>A0A8J2MX13</accession>
<evidence type="ECO:0000313" key="4">
    <source>
        <dbReference type="EMBL" id="CAG5148013.1"/>
    </source>
</evidence>
<dbReference type="GO" id="GO:0000976">
    <property type="term" value="F:transcription cis-regulatory region binding"/>
    <property type="evidence" value="ECO:0007669"/>
    <property type="project" value="TreeGrafter"/>
</dbReference>
<organism evidence="4 5">
    <name type="scientific">Alternaria atra</name>
    <dbReference type="NCBI Taxonomy" id="119953"/>
    <lineage>
        <taxon>Eukaryota</taxon>
        <taxon>Fungi</taxon>
        <taxon>Dikarya</taxon>
        <taxon>Ascomycota</taxon>
        <taxon>Pezizomycotina</taxon>
        <taxon>Dothideomycetes</taxon>
        <taxon>Pleosporomycetidae</taxon>
        <taxon>Pleosporales</taxon>
        <taxon>Pleosporineae</taxon>
        <taxon>Pleosporaceae</taxon>
        <taxon>Alternaria</taxon>
        <taxon>Alternaria sect. Ulocladioides</taxon>
    </lineage>
</organism>
<feature type="compositionally biased region" description="Basic and acidic residues" evidence="3">
    <location>
        <begin position="73"/>
        <end position="86"/>
    </location>
</feature>
<evidence type="ECO:0000256" key="2">
    <source>
        <dbReference type="ARBA" id="ARBA00023242"/>
    </source>
</evidence>
<feature type="compositionally biased region" description="Polar residues" evidence="3">
    <location>
        <begin position="158"/>
        <end position="172"/>
    </location>
</feature>
<dbReference type="GO" id="GO:0045944">
    <property type="term" value="P:positive regulation of transcription by RNA polymerase II"/>
    <property type="evidence" value="ECO:0007669"/>
    <property type="project" value="TreeGrafter"/>
</dbReference>
<feature type="region of interest" description="Disordered" evidence="3">
    <location>
        <begin position="67"/>
        <end position="174"/>
    </location>
</feature>
<comment type="caution">
    <text evidence="4">The sequence shown here is derived from an EMBL/GenBank/DDBJ whole genome shotgun (WGS) entry which is preliminary data.</text>
</comment>
<evidence type="ECO:0008006" key="6">
    <source>
        <dbReference type="Google" id="ProtNLM"/>
    </source>
</evidence>
<comment type="subcellular location">
    <subcellularLocation>
        <location evidence="1">Nucleus</location>
    </subcellularLocation>
</comment>
<keyword evidence="5" id="KW-1185">Reference proteome</keyword>
<dbReference type="EMBL" id="CAJRGZ010000015">
    <property type="protein sequence ID" value="CAG5148013.1"/>
    <property type="molecule type" value="Genomic_DNA"/>
</dbReference>
<dbReference type="GeneID" id="67013545"/>
<gene>
    <name evidence="4" type="ORF">ALTATR162_LOCUS2133</name>
</gene>
<dbReference type="Proteomes" id="UP000676310">
    <property type="component" value="Unassembled WGS sequence"/>
</dbReference>
<evidence type="ECO:0000256" key="3">
    <source>
        <dbReference type="SAM" id="MobiDB-lite"/>
    </source>
</evidence>
<keyword evidence="2" id="KW-0539">Nucleus</keyword>
<dbReference type="OrthoDB" id="4525710at2759"/>
<dbReference type="InterPro" id="IPR021858">
    <property type="entry name" value="Fun_TF"/>
</dbReference>
<dbReference type="GO" id="GO:0003700">
    <property type="term" value="F:DNA-binding transcription factor activity"/>
    <property type="evidence" value="ECO:0007669"/>
    <property type="project" value="TreeGrafter"/>
</dbReference>
<evidence type="ECO:0000313" key="5">
    <source>
        <dbReference type="Proteomes" id="UP000676310"/>
    </source>
</evidence>